<dbReference type="InterPro" id="IPR039672">
    <property type="entry name" value="MFS_2"/>
</dbReference>
<feature type="transmembrane region" description="Helical" evidence="1">
    <location>
        <begin position="239"/>
        <end position="256"/>
    </location>
</feature>
<dbReference type="GO" id="GO:0008643">
    <property type="term" value="P:carbohydrate transport"/>
    <property type="evidence" value="ECO:0007669"/>
    <property type="project" value="InterPro"/>
</dbReference>
<feature type="transmembrane region" description="Helical" evidence="1">
    <location>
        <begin position="320"/>
        <end position="343"/>
    </location>
</feature>
<dbReference type="InterPro" id="IPR036259">
    <property type="entry name" value="MFS_trans_sf"/>
</dbReference>
<dbReference type="GO" id="GO:0005886">
    <property type="term" value="C:plasma membrane"/>
    <property type="evidence" value="ECO:0007669"/>
    <property type="project" value="TreeGrafter"/>
</dbReference>
<feature type="transmembrane region" description="Helical" evidence="1">
    <location>
        <begin position="178"/>
        <end position="201"/>
    </location>
</feature>
<feature type="transmembrane region" description="Helical" evidence="1">
    <location>
        <begin position="148"/>
        <end position="172"/>
    </location>
</feature>
<feature type="transmembrane region" description="Helical" evidence="1">
    <location>
        <begin position="105"/>
        <end position="127"/>
    </location>
</feature>
<keyword evidence="3" id="KW-1185">Reference proteome</keyword>
<reference evidence="2 3" key="1">
    <citation type="submission" date="2019-09" db="EMBL/GenBank/DDBJ databases">
        <title>Whole genome shotgun sequencing (WGS) of Ellagibacter isourolithinifaciens DSM 104140(T) and Adlercreutzia muris DSM 29508(T).</title>
        <authorList>
            <person name="Stoll D.A."/>
            <person name="Danylec N."/>
            <person name="Huch M."/>
        </authorList>
    </citation>
    <scope>NUCLEOTIDE SEQUENCE [LARGE SCALE GENOMIC DNA]</scope>
    <source>
        <strain evidence="2 3">DSM 104140</strain>
    </source>
</reference>
<dbReference type="GeneID" id="98657296"/>
<evidence type="ECO:0000313" key="2">
    <source>
        <dbReference type="EMBL" id="KAB1642088.1"/>
    </source>
</evidence>
<comment type="caution">
    <text evidence="2">The sequence shown here is derived from an EMBL/GenBank/DDBJ whole genome shotgun (WGS) entry which is preliminary data.</text>
</comment>
<feature type="transmembrane region" description="Helical" evidence="1">
    <location>
        <begin position="364"/>
        <end position="388"/>
    </location>
</feature>
<protein>
    <submittedName>
        <fullName evidence="2">MFS transporter</fullName>
    </submittedName>
</protein>
<dbReference type="PANTHER" id="PTHR11328:SF24">
    <property type="entry name" value="MAJOR FACILITATOR SUPERFAMILY (MFS) PROFILE DOMAIN-CONTAINING PROTEIN"/>
    <property type="match status" value="1"/>
</dbReference>
<feature type="transmembrane region" description="Helical" evidence="1">
    <location>
        <begin position="297"/>
        <end position="314"/>
    </location>
</feature>
<feature type="transmembrane region" description="Helical" evidence="1">
    <location>
        <begin position="408"/>
        <end position="428"/>
    </location>
</feature>
<feature type="transmembrane region" description="Helical" evidence="1">
    <location>
        <begin position="40"/>
        <end position="67"/>
    </location>
</feature>
<organism evidence="2 3">
    <name type="scientific">Ellagibacter isourolithinifaciens</name>
    <dbReference type="NCBI Taxonomy" id="2137581"/>
    <lineage>
        <taxon>Bacteria</taxon>
        <taxon>Bacillati</taxon>
        <taxon>Actinomycetota</taxon>
        <taxon>Coriobacteriia</taxon>
        <taxon>Eggerthellales</taxon>
        <taxon>Eggerthellaceae</taxon>
        <taxon>Ellagibacter</taxon>
    </lineage>
</organism>
<feature type="transmembrane region" description="Helical" evidence="1">
    <location>
        <begin position="12"/>
        <end position="34"/>
    </location>
</feature>
<dbReference type="PANTHER" id="PTHR11328">
    <property type="entry name" value="MAJOR FACILITATOR SUPERFAMILY DOMAIN-CONTAINING PROTEIN"/>
    <property type="match status" value="1"/>
</dbReference>
<keyword evidence="1" id="KW-0472">Membrane</keyword>
<dbReference type="SUPFAM" id="SSF103473">
    <property type="entry name" value="MFS general substrate transporter"/>
    <property type="match status" value="1"/>
</dbReference>
<gene>
    <name evidence="2" type="ORF">F8C90_02630</name>
</gene>
<dbReference type="Proteomes" id="UP000468668">
    <property type="component" value="Unassembled WGS sequence"/>
</dbReference>
<accession>A0A6N6NNM7</accession>
<dbReference type="OrthoDB" id="181905at2"/>
<sequence length="446" mass="47710">MPRINTAIRSVWGVSEIGFSIAATLETAFFLFFLTDVAQLPLAISGVIAASASAVDTVSALLAGVFIDKFHFKKGKYRPWLIIAPIIAMVFFIMCFTKVGGDVVAGIVISIGYVVSHFCWNITYAGIRSMTNVLTDEPSERAFLSGRLGAGAALGRVIASKLVPLITTSLAALVSGVLAYSICAAVVSVIYIIAMAICFFATKGYDTETKSEGKKISFKAMGKNIVTNPNLIGVVLHDILRLIAYYTVAAGTAYYAKVVLGDASASGTILMMFYLGCFVGSFIAARVAKKLGTKNTTIVGVAGWLVIWVIAYVLQPGYVLLNVLLVLSQVFFGLSYGLSANLYSMCATWSHWKTGENTLGTTMSIMTVSVKLGVTLRAIILPAFLSLVAYDATATVFDAAAIAGIEQMYFLLPIGLLVVSLIPFLLLFKIKDSDVTKMNEEIAQKA</sequence>
<dbReference type="Gene3D" id="1.20.1250.20">
    <property type="entry name" value="MFS general substrate transporter like domains"/>
    <property type="match status" value="2"/>
</dbReference>
<keyword evidence="1" id="KW-1133">Transmembrane helix</keyword>
<dbReference type="GO" id="GO:0015293">
    <property type="term" value="F:symporter activity"/>
    <property type="evidence" value="ECO:0007669"/>
    <property type="project" value="InterPro"/>
</dbReference>
<evidence type="ECO:0000313" key="3">
    <source>
        <dbReference type="Proteomes" id="UP000468668"/>
    </source>
</evidence>
<dbReference type="Pfam" id="PF13347">
    <property type="entry name" value="MFS_2"/>
    <property type="match status" value="1"/>
</dbReference>
<dbReference type="AlphaFoldDB" id="A0A6N6NNM7"/>
<proteinExistence type="predicted"/>
<evidence type="ECO:0000256" key="1">
    <source>
        <dbReference type="SAM" id="Phobius"/>
    </source>
</evidence>
<feature type="transmembrane region" description="Helical" evidence="1">
    <location>
        <begin position="79"/>
        <end position="99"/>
    </location>
</feature>
<keyword evidence="1" id="KW-0812">Transmembrane</keyword>
<feature type="transmembrane region" description="Helical" evidence="1">
    <location>
        <begin position="268"/>
        <end position="285"/>
    </location>
</feature>
<dbReference type="RefSeq" id="WP_158048898.1">
    <property type="nucleotide sequence ID" value="NZ_DBEZZB010000079.1"/>
</dbReference>
<dbReference type="EMBL" id="WAJR01000003">
    <property type="protein sequence ID" value="KAB1642088.1"/>
    <property type="molecule type" value="Genomic_DNA"/>
</dbReference>
<name>A0A6N6NNM7_9ACTN</name>